<dbReference type="EMBL" id="BLVP01000043">
    <property type="protein sequence ID" value="GFM38600.1"/>
    <property type="molecule type" value="Genomic_DNA"/>
</dbReference>
<dbReference type="PROSITE" id="PS50928">
    <property type="entry name" value="ABC_TM1"/>
    <property type="match status" value="1"/>
</dbReference>
<protein>
    <recommendedName>
        <fullName evidence="10">ABC transmembrane type-1 domain-containing protein</fullName>
    </recommendedName>
</protein>
<evidence type="ECO:0000256" key="7">
    <source>
        <dbReference type="ARBA" id="ARBA00023136"/>
    </source>
</evidence>
<keyword evidence="7 8" id="KW-0472">Membrane</keyword>
<keyword evidence="5 8" id="KW-0812">Transmembrane</keyword>
<keyword evidence="4" id="KW-0997">Cell inner membrane</keyword>
<comment type="caution">
    <text evidence="11">The sequence shown here is derived from an EMBL/GenBank/DDBJ whole genome shotgun (WGS) entry which is preliminary data.</text>
</comment>
<dbReference type="Proteomes" id="UP000503820">
    <property type="component" value="Unassembled WGS sequence"/>
</dbReference>
<keyword evidence="12" id="KW-1185">Reference proteome</keyword>
<evidence type="ECO:0000256" key="1">
    <source>
        <dbReference type="ARBA" id="ARBA00004429"/>
    </source>
</evidence>
<organism evidence="11 12">
    <name type="scientific">Desulfovibrio psychrotolerans</name>
    <dbReference type="NCBI Taxonomy" id="415242"/>
    <lineage>
        <taxon>Bacteria</taxon>
        <taxon>Pseudomonadati</taxon>
        <taxon>Thermodesulfobacteriota</taxon>
        <taxon>Desulfovibrionia</taxon>
        <taxon>Desulfovibrionales</taxon>
        <taxon>Desulfovibrionaceae</taxon>
        <taxon>Desulfovibrio</taxon>
    </lineage>
</organism>
<keyword evidence="2 8" id="KW-0813">Transport</keyword>
<proteinExistence type="inferred from homology"/>
<evidence type="ECO:0000256" key="2">
    <source>
        <dbReference type="ARBA" id="ARBA00022448"/>
    </source>
</evidence>
<accession>A0A7J0BY30</accession>
<dbReference type="PANTHER" id="PTHR43357">
    <property type="entry name" value="INNER MEMBRANE ABC TRANSPORTER PERMEASE PROTEIN YDCV"/>
    <property type="match status" value="1"/>
</dbReference>
<dbReference type="Pfam" id="PF00528">
    <property type="entry name" value="BPD_transp_1"/>
    <property type="match status" value="1"/>
</dbReference>
<dbReference type="Gene3D" id="1.10.3720.10">
    <property type="entry name" value="MetI-like"/>
    <property type="match status" value="1"/>
</dbReference>
<evidence type="ECO:0000256" key="5">
    <source>
        <dbReference type="ARBA" id="ARBA00022692"/>
    </source>
</evidence>
<name>A0A7J0BY30_9BACT</name>
<dbReference type="GO" id="GO:0005886">
    <property type="term" value="C:plasma membrane"/>
    <property type="evidence" value="ECO:0007669"/>
    <property type="project" value="UniProtKB-SubCell"/>
</dbReference>
<evidence type="ECO:0000313" key="12">
    <source>
        <dbReference type="Proteomes" id="UP000503820"/>
    </source>
</evidence>
<evidence type="ECO:0000256" key="8">
    <source>
        <dbReference type="RuleBase" id="RU363032"/>
    </source>
</evidence>
<evidence type="ECO:0000256" key="9">
    <source>
        <dbReference type="SAM" id="MobiDB-lite"/>
    </source>
</evidence>
<reference evidence="11 12" key="1">
    <citation type="submission" date="2020-05" db="EMBL/GenBank/DDBJ databases">
        <title>Draft genome sequence of Desulfovibrio psychrotolerans JS1T.</title>
        <authorList>
            <person name="Ueno A."/>
            <person name="Tamazawa S."/>
            <person name="Tamamura S."/>
            <person name="Murakami T."/>
            <person name="Kiyama T."/>
            <person name="Inomata H."/>
            <person name="Amano Y."/>
            <person name="Miyakawa K."/>
            <person name="Tamaki H."/>
            <person name="Naganuma T."/>
            <person name="Kaneko K."/>
        </authorList>
    </citation>
    <scope>NUCLEOTIDE SEQUENCE [LARGE SCALE GENOMIC DNA]</scope>
    <source>
        <strain evidence="11 12">JS1</strain>
    </source>
</reference>
<comment type="similarity">
    <text evidence="8">Belongs to the binding-protein-dependent transport system permease family.</text>
</comment>
<keyword evidence="3" id="KW-1003">Cell membrane</keyword>
<dbReference type="PANTHER" id="PTHR43357:SF4">
    <property type="entry name" value="INNER MEMBRANE ABC TRANSPORTER PERMEASE PROTEIN YDCV"/>
    <property type="match status" value="1"/>
</dbReference>
<comment type="subcellular location">
    <subcellularLocation>
        <location evidence="1">Cell inner membrane</location>
        <topology evidence="1">Multi-pass membrane protein</topology>
    </subcellularLocation>
    <subcellularLocation>
        <location evidence="8">Cell membrane</location>
        <topology evidence="8">Multi-pass membrane protein</topology>
    </subcellularLocation>
</comment>
<sequence length="314" mass="34273">MRPALHTILKLAPVLLPFLLLFAGGLALAVAQSLGWWLPFPHQGSAGDAYRQLLTPHMAASFLLSLRVGFVSAAASVALGTLLAVGLWRMPSRMQQMGVVYKIPLILPHIAVAFIVLVFFARSGVLSAAAYHAGLISGQEEFPSILFGGSGSGMIMAYVYKQTPFVILMAYASLKRLDPRMLETARMLGAGMGMQWRRVLLPHLAPVLHTSFIILFLHAFGAFEIPFMLGESRPAMPGIEAYSLYFQRDLSHRPAAMAILVCMFLFSLAFIVFYTRAARRFSVRGRPYAPAAAKGGPPSVHNAAPHIPLTERKL</sequence>
<dbReference type="GO" id="GO:0055085">
    <property type="term" value="P:transmembrane transport"/>
    <property type="evidence" value="ECO:0007669"/>
    <property type="project" value="InterPro"/>
</dbReference>
<evidence type="ECO:0000259" key="10">
    <source>
        <dbReference type="PROSITE" id="PS50928"/>
    </source>
</evidence>
<feature type="domain" description="ABC transmembrane type-1" evidence="10">
    <location>
        <begin position="62"/>
        <end position="274"/>
    </location>
</feature>
<feature type="transmembrane region" description="Helical" evidence="8">
    <location>
        <begin position="99"/>
        <end position="122"/>
    </location>
</feature>
<evidence type="ECO:0000256" key="4">
    <source>
        <dbReference type="ARBA" id="ARBA00022519"/>
    </source>
</evidence>
<dbReference type="CDD" id="cd06261">
    <property type="entry name" value="TM_PBP2"/>
    <property type="match status" value="1"/>
</dbReference>
<evidence type="ECO:0000313" key="11">
    <source>
        <dbReference type="EMBL" id="GFM38600.1"/>
    </source>
</evidence>
<feature type="transmembrane region" description="Helical" evidence="8">
    <location>
        <begin position="200"/>
        <end position="223"/>
    </location>
</feature>
<dbReference type="InterPro" id="IPR035906">
    <property type="entry name" value="MetI-like_sf"/>
</dbReference>
<feature type="transmembrane region" description="Helical" evidence="8">
    <location>
        <begin position="255"/>
        <end position="274"/>
    </location>
</feature>
<keyword evidence="6 8" id="KW-1133">Transmembrane helix</keyword>
<dbReference type="RefSeq" id="WP_174411203.1">
    <property type="nucleotide sequence ID" value="NZ_BLVP01000043.1"/>
</dbReference>
<dbReference type="InterPro" id="IPR000515">
    <property type="entry name" value="MetI-like"/>
</dbReference>
<gene>
    <name evidence="11" type="ORF">DSM19430T_32840</name>
</gene>
<feature type="transmembrane region" description="Helical" evidence="8">
    <location>
        <begin position="64"/>
        <end position="87"/>
    </location>
</feature>
<dbReference type="SUPFAM" id="SSF161098">
    <property type="entry name" value="MetI-like"/>
    <property type="match status" value="1"/>
</dbReference>
<feature type="region of interest" description="Disordered" evidence="9">
    <location>
        <begin position="290"/>
        <end position="314"/>
    </location>
</feature>
<evidence type="ECO:0000256" key="3">
    <source>
        <dbReference type="ARBA" id="ARBA00022475"/>
    </source>
</evidence>
<evidence type="ECO:0000256" key="6">
    <source>
        <dbReference type="ARBA" id="ARBA00022989"/>
    </source>
</evidence>
<dbReference type="AlphaFoldDB" id="A0A7J0BY30"/>